<accession>A0A4Y8PW62</accession>
<proteinExistence type="predicted"/>
<feature type="domain" description="YtkA-like" evidence="2">
    <location>
        <begin position="42"/>
        <end position="119"/>
    </location>
</feature>
<dbReference type="InterPro" id="IPR032693">
    <property type="entry name" value="YtkA-like_dom"/>
</dbReference>
<feature type="chain" id="PRO_5039520093" description="YtkA-like domain-containing protein" evidence="1">
    <location>
        <begin position="30"/>
        <end position="165"/>
    </location>
</feature>
<gene>
    <name evidence="3" type="ORF">B5M42_18630</name>
</gene>
<evidence type="ECO:0000256" key="1">
    <source>
        <dbReference type="SAM" id="SignalP"/>
    </source>
</evidence>
<evidence type="ECO:0000259" key="2">
    <source>
        <dbReference type="Pfam" id="PF13115"/>
    </source>
</evidence>
<dbReference type="EMBL" id="MYFO01000030">
    <property type="protein sequence ID" value="TFE84893.1"/>
    <property type="molecule type" value="Genomic_DNA"/>
</dbReference>
<dbReference type="Proteomes" id="UP000298246">
    <property type="component" value="Unassembled WGS sequence"/>
</dbReference>
<reference evidence="3 4" key="1">
    <citation type="submission" date="2017-03" db="EMBL/GenBank/DDBJ databases">
        <title>Isolation of Levoglucosan Utilizing Bacteria.</title>
        <authorList>
            <person name="Arya A.S."/>
        </authorList>
    </citation>
    <scope>NUCLEOTIDE SEQUENCE [LARGE SCALE GENOMIC DNA]</scope>
    <source>
        <strain evidence="3 4">MEC069</strain>
    </source>
</reference>
<feature type="signal peptide" evidence="1">
    <location>
        <begin position="1"/>
        <end position="29"/>
    </location>
</feature>
<evidence type="ECO:0000313" key="4">
    <source>
        <dbReference type="Proteomes" id="UP000298246"/>
    </source>
</evidence>
<keyword evidence="4" id="KW-1185">Reference proteome</keyword>
<comment type="caution">
    <text evidence="3">The sequence shown here is derived from an EMBL/GenBank/DDBJ whole genome shotgun (WGS) entry which is preliminary data.</text>
</comment>
<dbReference type="Pfam" id="PF13115">
    <property type="entry name" value="YtkA"/>
    <property type="match status" value="1"/>
</dbReference>
<protein>
    <recommendedName>
        <fullName evidence="2">YtkA-like domain-containing protein</fullName>
    </recommendedName>
</protein>
<keyword evidence="1" id="KW-0732">Signal</keyword>
<organism evidence="3 4">
    <name type="scientific">Paenibacillus athensensis</name>
    <dbReference type="NCBI Taxonomy" id="1967502"/>
    <lineage>
        <taxon>Bacteria</taxon>
        <taxon>Bacillati</taxon>
        <taxon>Bacillota</taxon>
        <taxon>Bacilli</taxon>
        <taxon>Bacillales</taxon>
        <taxon>Paenibacillaceae</taxon>
        <taxon>Paenibacillus</taxon>
    </lineage>
</organism>
<dbReference type="OrthoDB" id="2613301at2"/>
<sequence>MTMNVQSTPLRHILTLGLLALLLSGCTSNTDRRDADGFAPHLTVDLKVTAPAEAGTEVPLSVEVKKSGQPLAQADKAEFVIWPESHPDQAVTVPASQQSPGLYAARYAFSAEGLYIVQSRVAAADLEAMPAKRIAIGPAAVEQLAQLEHPDQKDGAAASGGEHHH</sequence>
<dbReference type="AlphaFoldDB" id="A0A4Y8PW62"/>
<name>A0A4Y8PW62_9BACL</name>
<evidence type="ECO:0000313" key="3">
    <source>
        <dbReference type="EMBL" id="TFE84893.1"/>
    </source>
</evidence>